<keyword evidence="2" id="KW-1185">Reference proteome</keyword>
<evidence type="ECO:0000313" key="2">
    <source>
        <dbReference type="Proteomes" id="UP000807342"/>
    </source>
</evidence>
<protein>
    <submittedName>
        <fullName evidence="1">Uncharacterized protein</fullName>
    </submittedName>
</protein>
<organism evidence="1 2">
    <name type="scientific">Macrolepiota fuliginosa MF-IS2</name>
    <dbReference type="NCBI Taxonomy" id="1400762"/>
    <lineage>
        <taxon>Eukaryota</taxon>
        <taxon>Fungi</taxon>
        <taxon>Dikarya</taxon>
        <taxon>Basidiomycota</taxon>
        <taxon>Agaricomycotina</taxon>
        <taxon>Agaricomycetes</taxon>
        <taxon>Agaricomycetidae</taxon>
        <taxon>Agaricales</taxon>
        <taxon>Agaricineae</taxon>
        <taxon>Agaricaceae</taxon>
        <taxon>Macrolepiota</taxon>
    </lineage>
</organism>
<dbReference type="AlphaFoldDB" id="A0A9P5WZN0"/>
<name>A0A9P5WZN0_9AGAR</name>
<sequence length="133" mass="14967">MPRKPKSKLVDNATNAPAFKPSNATQHFLTTMNQDRCTASSFTIDEYSNLVPIAWRSAVMDDLLHMYFRVINLSTAPALSTPIEVDNDNKGDSEINKLSPVEELTNTITAFRQWFKSNNITDDVHPGLVENIR</sequence>
<accession>A0A9P5WZN0</accession>
<dbReference type="EMBL" id="MU152342">
    <property type="protein sequence ID" value="KAF9440667.1"/>
    <property type="molecule type" value="Genomic_DNA"/>
</dbReference>
<dbReference type="OrthoDB" id="343114at2759"/>
<gene>
    <name evidence="1" type="ORF">P691DRAFT_767402</name>
</gene>
<evidence type="ECO:0000313" key="1">
    <source>
        <dbReference type="EMBL" id="KAF9440667.1"/>
    </source>
</evidence>
<dbReference type="Proteomes" id="UP000807342">
    <property type="component" value="Unassembled WGS sequence"/>
</dbReference>
<proteinExistence type="predicted"/>
<comment type="caution">
    <text evidence="1">The sequence shown here is derived from an EMBL/GenBank/DDBJ whole genome shotgun (WGS) entry which is preliminary data.</text>
</comment>
<reference evidence="1" key="1">
    <citation type="submission" date="2020-11" db="EMBL/GenBank/DDBJ databases">
        <authorList>
            <consortium name="DOE Joint Genome Institute"/>
            <person name="Ahrendt S."/>
            <person name="Riley R."/>
            <person name="Andreopoulos W."/>
            <person name="Labutti K."/>
            <person name="Pangilinan J."/>
            <person name="Ruiz-Duenas F.J."/>
            <person name="Barrasa J.M."/>
            <person name="Sanchez-Garcia M."/>
            <person name="Camarero S."/>
            <person name="Miyauchi S."/>
            <person name="Serrano A."/>
            <person name="Linde D."/>
            <person name="Babiker R."/>
            <person name="Drula E."/>
            <person name="Ayuso-Fernandez I."/>
            <person name="Pacheco R."/>
            <person name="Padilla G."/>
            <person name="Ferreira P."/>
            <person name="Barriuso J."/>
            <person name="Kellner H."/>
            <person name="Castanera R."/>
            <person name="Alfaro M."/>
            <person name="Ramirez L."/>
            <person name="Pisabarro A.G."/>
            <person name="Kuo A."/>
            <person name="Tritt A."/>
            <person name="Lipzen A."/>
            <person name="He G."/>
            <person name="Yan M."/>
            <person name="Ng V."/>
            <person name="Cullen D."/>
            <person name="Martin F."/>
            <person name="Rosso M.-N."/>
            <person name="Henrissat B."/>
            <person name="Hibbett D."/>
            <person name="Martinez A.T."/>
            <person name="Grigoriev I.V."/>
        </authorList>
    </citation>
    <scope>NUCLEOTIDE SEQUENCE</scope>
    <source>
        <strain evidence="1">MF-IS2</strain>
    </source>
</reference>